<comment type="catalytic activity">
    <reaction evidence="1">
        <text>ATP + H2O = ADP + phosphate + H(+)</text>
        <dbReference type="Rhea" id="RHEA:13065"/>
        <dbReference type="ChEBI" id="CHEBI:15377"/>
        <dbReference type="ChEBI" id="CHEBI:15378"/>
        <dbReference type="ChEBI" id="CHEBI:30616"/>
        <dbReference type="ChEBI" id="CHEBI:43474"/>
        <dbReference type="ChEBI" id="CHEBI:456216"/>
        <dbReference type="EC" id="3.6.4.13"/>
    </reaction>
</comment>
<comment type="caution">
    <text evidence="5">The sequence shown here is derived from an EMBL/GenBank/DDBJ whole genome shotgun (WGS) entry which is preliminary data.</text>
</comment>
<name>A0A3S5BYV8_9PLAT</name>
<keyword evidence="3" id="KW-0812">Transmembrane</keyword>
<feature type="transmembrane region" description="Helical" evidence="3">
    <location>
        <begin position="194"/>
        <end position="214"/>
    </location>
</feature>
<feature type="compositionally biased region" description="Basic and acidic residues" evidence="2">
    <location>
        <begin position="9"/>
        <end position="26"/>
    </location>
</feature>
<dbReference type="InterPro" id="IPR057479">
    <property type="entry name" value="PRP28/DDX23-like_helical"/>
</dbReference>
<accession>A0A3S5BYV8</accession>
<feature type="region of interest" description="Disordered" evidence="2">
    <location>
        <begin position="1"/>
        <end position="27"/>
    </location>
</feature>
<reference evidence="5" key="1">
    <citation type="submission" date="2018-11" db="EMBL/GenBank/DDBJ databases">
        <authorList>
            <consortium name="Pathogen Informatics"/>
        </authorList>
    </citation>
    <scope>NUCLEOTIDE SEQUENCE</scope>
</reference>
<protein>
    <recommendedName>
        <fullName evidence="4">PRP28/DDX23-like helical domain-containing protein</fullName>
    </recommendedName>
</protein>
<feature type="region of interest" description="Disordered" evidence="2">
    <location>
        <begin position="102"/>
        <end position="121"/>
    </location>
</feature>
<proteinExistence type="predicted"/>
<keyword evidence="3" id="KW-1133">Transmembrane helix</keyword>
<evidence type="ECO:0000259" key="4">
    <source>
        <dbReference type="Pfam" id="PF25430"/>
    </source>
</evidence>
<sequence length="217" mass="25596">MRPSISSGKKYEKKADDGVNKEDKKGPISLEQLIALRKAEEAELNKPKFIPKAQRAIEAMKRREEEVRMQREKMNEGLKKQIEYLNKLNGINVLMDKYRDKTRKLDKSGDKQGLNVDRDKQREEEAVKERYLGQKILTKRRQRRLNERKFVFEWDASEDTSQDYNPLYKDKHQVQFFGRGHLGGIDIKVKISLFLLKIVYAIFYNFIQISLLIATNT</sequence>
<gene>
    <name evidence="5" type="ORF">PXEA_LOCUS18490</name>
</gene>
<dbReference type="EMBL" id="CAAALY010071366">
    <property type="protein sequence ID" value="VEL25050.1"/>
    <property type="molecule type" value="Genomic_DNA"/>
</dbReference>
<feature type="domain" description="PRP28/DDX23-like helical" evidence="4">
    <location>
        <begin position="150"/>
        <end position="189"/>
    </location>
</feature>
<dbReference type="OrthoDB" id="6286626at2759"/>
<organism evidence="5 6">
    <name type="scientific">Protopolystoma xenopodis</name>
    <dbReference type="NCBI Taxonomy" id="117903"/>
    <lineage>
        <taxon>Eukaryota</taxon>
        <taxon>Metazoa</taxon>
        <taxon>Spiralia</taxon>
        <taxon>Lophotrochozoa</taxon>
        <taxon>Platyhelminthes</taxon>
        <taxon>Monogenea</taxon>
        <taxon>Polyopisthocotylea</taxon>
        <taxon>Polystomatidea</taxon>
        <taxon>Polystomatidae</taxon>
        <taxon>Protopolystoma</taxon>
    </lineage>
</organism>
<evidence type="ECO:0000256" key="1">
    <source>
        <dbReference type="ARBA" id="ARBA00047984"/>
    </source>
</evidence>
<evidence type="ECO:0000256" key="2">
    <source>
        <dbReference type="SAM" id="MobiDB-lite"/>
    </source>
</evidence>
<evidence type="ECO:0000313" key="5">
    <source>
        <dbReference type="EMBL" id="VEL25050.1"/>
    </source>
</evidence>
<dbReference type="AlphaFoldDB" id="A0A3S5BYV8"/>
<evidence type="ECO:0000313" key="6">
    <source>
        <dbReference type="Proteomes" id="UP000784294"/>
    </source>
</evidence>
<dbReference type="Proteomes" id="UP000784294">
    <property type="component" value="Unassembled WGS sequence"/>
</dbReference>
<dbReference type="GO" id="GO:0003724">
    <property type="term" value="F:RNA helicase activity"/>
    <property type="evidence" value="ECO:0007669"/>
    <property type="project" value="UniProtKB-EC"/>
</dbReference>
<dbReference type="Pfam" id="PF25430">
    <property type="entry name" value="DDX23"/>
    <property type="match status" value="1"/>
</dbReference>
<keyword evidence="3" id="KW-0472">Membrane</keyword>
<evidence type="ECO:0000256" key="3">
    <source>
        <dbReference type="SAM" id="Phobius"/>
    </source>
</evidence>
<keyword evidence="6" id="KW-1185">Reference proteome</keyword>